<feature type="region of interest" description="Disordered" evidence="1">
    <location>
        <begin position="391"/>
        <end position="441"/>
    </location>
</feature>
<feature type="region of interest" description="Disordered" evidence="1">
    <location>
        <begin position="459"/>
        <end position="498"/>
    </location>
</feature>
<feature type="region of interest" description="Disordered" evidence="1">
    <location>
        <begin position="557"/>
        <end position="595"/>
    </location>
</feature>
<feature type="region of interest" description="Disordered" evidence="1">
    <location>
        <begin position="1731"/>
        <end position="1759"/>
    </location>
</feature>
<evidence type="ECO:0000313" key="3">
    <source>
        <dbReference type="Proteomes" id="UP001611383"/>
    </source>
</evidence>
<name>A0ABY9WUR0_9BACT</name>
<proteinExistence type="predicted"/>
<evidence type="ECO:0000256" key="1">
    <source>
        <dbReference type="SAM" id="MobiDB-lite"/>
    </source>
</evidence>
<protein>
    <submittedName>
        <fullName evidence="2">Uncharacterized protein</fullName>
    </submittedName>
</protein>
<dbReference type="Proteomes" id="UP001611383">
    <property type="component" value="Chromosome"/>
</dbReference>
<feature type="region of interest" description="Disordered" evidence="1">
    <location>
        <begin position="1017"/>
        <end position="1041"/>
    </location>
</feature>
<dbReference type="EMBL" id="CP043494">
    <property type="protein sequence ID" value="WNG46707.1"/>
    <property type="molecule type" value="Genomic_DNA"/>
</dbReference>
<dbReference type="Gene3D" id="3.90.70.10">
    <property type="entry name" value="Cysteine proteinases"/>
    <property type="match status" value="1"/>
</dbReference>
<accession>A0ABY9WUR0</accession>
<sequence>MAVTRYEPDLDYDLAGALDNLGSALDQYHILKVPLLSQFHPTSPENWCGRTSATMAYNYYQVVQGGDFKSRFITHWNADKQGYFIDLRYPGGERAFHTLPTQAPHDRNVEESYSVSNPGYLNGDVAVVAPPEEFELSQDYSASKILGFSYDKLLPYNERNRKALAAQIVNDPSLLESQMEKILNAVSANNPVIFYSGFSLTKERPIHLILIIGYAYLMDNTGLHLWLAVADPSSQNSKITEGMFFPPSPGDGVDKLEKNPLTGKHDLIRLIPGSRSKAKDTASKASLVLIRARKLFEDNVLSTARGDLYMDYYNDTHKGGAFIYSHRWTLVPSEFLVSNVARVVAFPFDGRKERFRPSNCYAATEESLAGLFPFGADRSLHSGVHLETSRFVTEASPSATEQPAKTPEKATGAKGKTAEAKGQTAQGQQGAKSSSGPQKKKVCSLAPGYVVAVRLEKGVPEKKSPEPQQDAGASKGSSQGAGSGKASKQGVAASKDEQKVVGPNELANIFIGNHNSFILLRHDVEEIVPKPKEGQEKQEAKRFTFYSLYMHLVPPNWPAPAASGQGQPGTKGDAGPTDGKSQGAAPVSGDSTDPSKTYTDVAWLKALARREGCVTVIDPQHEAFRKVRWLQSAPSGVDLTDKSELVTLSSGTFSTMGASLATPQQLQLIAKEGEGDRLRAVWKKPDRDLEQIHKALREGEIVTFSHPYLKVRAGDLLGYIDDKSEAVGDGFLHWEILAPSDKGQLEEFLKFAEDKLQLKEGNEPFFKFFKEAEGKQNNYFEPRLNSEKIGELDSLLEMEPSAKQAGEKEHPSLSKFRNAYDLAALQGLLRSNQSLPFSAGDADSSGEPRYPAEVFIENYKNCLPKGKYKLRFTFEPACDAVEVDYDGQQASVRIYLPAKARKILVEPVVSENGQGRFFLKSAGGLGKDALMNDVGHFKKLARVRWRNVVLRHPNQWHPESITSQVHARLAAQTHGEMQIGEDVLEVSKKKEADDIIKKYANSVAWWSSAKEKAFLGPQGDEKPLFKNQGAPDSEQLSENTQLDNPHPVTFAWLLMLLTRHNFIQFIDTPLWRSDEMKKLAALGWLPAQEENPPRQVGDLAYVCALQRGNGDDPVIVEAKLDAEGVNLTVPIAHGSFTEGVFAQPVEVPGWGRWQLVNPGAKALGNLILEAPLPLLLNAPEPAKSERTQSADIAEGPIAQKDGLFSWRIPFRANCPRLLRGWIVMRVAKSKIAEKKVPAKSKPAEKEQTAEPALEVTPSFEVVDVAIPIEAREDTALKEEAGFEISDGFIKKGEVAKVDTYITQHFTYKAFLEAAKGQEVAAGSEPRIAWDLVEAMERIQCEYAARQVVSLSALSMDGLSLLVKASPSGKAATEKLRTALDKVKGSGWFADFKEEEPGAFRVSVKEPRSVDHPGVLVLEFDPRAAFSELRKQLEPDEQMEVQFGCFFPNGGGSLDENLLPSDSMGRKYFRVNLAELKSNARGGHLELWSSQVSEVLHRACFGTPVLQLTSQGIQISVDLLGGDLGFWKAAVPIIKTTKEDLDKDAKKTSTLISNGGTLRVVRSLDFSKAGVTNVSLMIGAEVMKKGVAFESESIDVEPARPVPYNTTPRATLEVVPEEDDESLEKKLTVSTHAVPMGSHFRIEIFNPTPPVKPASVSKKKWNETLKAQEALLKKSVRYSLPHKKEGGGFTNQNGVLEAVVDLRDVAAALDGGVEYKIRVVPVKPANKKLGCEDQKTRVLPTALHRSESDDVQDSSPGTTR</sequence>
<feature type="compositionally biased region" description="Low complexity" evidence="1">
    <location>
        <begin position="468"/>
        <end position="493"/>
    </location>
</feature>
<organism evidence="2 3">
    <name type="scientific">Archangium minus</name>
    <dbReference type="NCBI Taxonomy" id="83450"/>
    <lineage>
        <taxon>Bacteria</taxon>
        <taxon>Pseudomonadati</taxon>
        <taxon>Myxococcota</taxon>
        <taxon>Myxococcia</taxon>
        <taxon>Myxococcales</taxon>
        <taxon>Cystobacterineae</taxon>
        <taxon>Archangiaceae</taxon>
        <taxon>Archangium</taxon>
    </lineage>
</organism>
<keyword evidence="3" id="KW-1185">Reference proteome</keyword>
<reference evidence="2 3" key="1">
    <citation type="submission" date="2019-08" db="EMBL/GenBank/DDBJ databases">
        <title>Archangium and Cystobacter genomes.</title>
        <authorList>
            <person name="Chen I.-C.K."/>
            <person name="Wielgoss S."/>
        </authorList>
    </citation>
    <scope>NUCLEOTIDE SEQUENCE [LARGE SCALE GENOMIC DNA]</scope>
    <source>
        <strain evidence="2 3">Cbm 6</strain>
    </source>
</reference>
<feature type="compositionally biased region" description="Low complexity" evidence="1">
    <location>
        <begin position="403"/>
        <end position="437"/>
    </location>
</feature>
<gene>
    <name evidence="2" type="ORF">F0U60_23260</name>
</gene>
<dbReference type="RefSeq" id="WP_395823388.1">
    <property type="nucleotide sequence ID" value="NZ_CP043494.1"/>
</dbReference>
<evidence type="ECO:0000313" key="2">
    <source>
        <dbReference type="EMBL" id="WNG46707.1"/>
    </source>
</evidence>